<protein>
    <submittedName>
        <fullName evidence="1">Uncharacterized protein</fullName>
    </submittedName>
</protein>
<accession>A0A0H5QFG0</accession>
<reference evidence="1" key="1">
    <citation type="submission" date="2015-04" db="EMBL/GenBank/DDBJ databases">
        <title>The genome sequence of the plant pathogenic Rhizarian Plasmodiophora brassicae reveals insights in its biotrophic life cycle and the origin of chitin synthesis.</title>
        <authorList>
            <person name="Schwelm A."/>
            <person name="Fogelqvist J."/>
            <person name="Knaust A."/>
            <person name="Julke S."/>
            <person name="Lilja T."/>
            <person name="Dhandapani V."/>
            <person name="Bonilla-Rosso G."/>
            <person name="Karlsson M."/>
            <person name="Shevchenko A."/>
            <person name="Choi S.R."/>
            <person name="Kim H.G."/>
            <person name="Park J.Y."/>
            <person name="Lim Y.P."/>
            <person name="Ludwig-Muller J."/>
            <person name="Dixelius C."/>
        </authorList>
    </citation>
    <scope>NUCLEOTIDE SEQUENCE</scope>
    <source>
        <tissue evidence="1">Potato root galls</tissue>
    </source>
</reference>
<dbReference type="AlphaFoldDB" id="A0A0H5QFG0"/>
<organism evidence="1">
    <name type="scientific">Spongospora subterranea</name>
    <dbReference type="NCBI Taxonomy" id="70186"/>
    <lineage>
        <taxon>Eukaryota</taxon>
        <taxon>Sar</taxon>
        <taxon>Rhizaria</taxon>
        <taxon>Endomyxa</taxon>
        <taxon>Phytomyxea</taxon>
        <taxon>Plasmodiophorida</taxon>
        <taxon>Plasmodiophoridae</taxon>
        <taxon>Spongospora</taxon>
    </lineage>
</organism>
<feature type="non-terminal residue" evidence="1">
    <location>
        <position position="100"/>
    </location>
</feature>
<name>A0A0H5QFG0_9EUKA</name>
<proteinExistence type="predicted"/>
<evidence type="ECO:0000313" key="1">
    <source>
        <dbReference type="EMBL" id="CRZ00690.1"/>
    </source>
</evidence>
<sequence>MRGGGGERYSRSGIFLDISGDDAALLSTKSVRGDILGVDILSTKRFNTSSSTSPMPSRVSWRLTSSVVNPAISQQACYSNYEFSYREVTQETITGGMRSV</sequence>
<dbReference type="EMBL" id="HACM01000248">
    <property type="protein sequence ID" value="CRZ00690.1"/>
    <property type="molecule type" value="Transcribed_RNA"/>
</dbReference>